<reference evidence="2 3" key="1">
    <citation type="submission" date="2017-10" db="EMBL/GenBank/DDBJ databases">
        <title>Sequencing the genomes of 1000 actinobacteria strains.</title>
        <authorList>
            <person name="Klenk H.-P."/>
        </authorList>
    </citation>
    <scope>NUCLEOTIDE SEQUENCE [LARGE SCALE GENOMIC DNA]</scope>
    <source>
        <strain evidence="2 3">DSM 15597</strain>
    </source>
</reference>
<evidence type="ECO:0000313" key="2">
    <source>
        <dbReference type="EMBL" id="PFG17385.1"/>
    </source>
</evidence>
<accession>A0A2A9CTK6</accession>
<comment type="caution">
    <text evidence="2">The sequence shown here is derived from an EMBL/GenBank/DDBJ whole genome shotgun (WGS) entry which is preliminary data.</text>
</comment>
<dbReference type="EMBL" id="PDJC01000001">
    <property type="protein sequence ID" value="PFG17385.1"/>
    <property type="molecule type" value="Genomic_DNA"/>
</dbReference>
<gene>
    <name evidence="2" type="ORF">ATK74_1953</name>
</gene>
<dbReference type="Proteomes" id="UP000226079">
    <property type="component" value="Unassembled WGS sequence"/>
</dbReference>
<sequence>MVSLPTRPRGEASPVRLNWVSTEELFAALDACAERDRLLTRLAKATTDESRAQRTADKARSQVSTETVELKALEDFSPTQLWARLRGSHQTDLEREQAELQAALYQARSAEGALSEASSLVRQLRTQLAALGDVDGRRRRALDATEAELRQAGGAQAQELIDISQRHAASLAAAKEVGEAIAAADQASVRLQAAISELDSAESLADFDVFLRGGLLVDAMKYERIDRAVAALRSAGQALQRLSAELLDVDLPTIPGLDIPDLSRTFDVWFDNFFSDLEIRGRITAAAESSRRALSAVSGVRTELARRYSELVGEQEQLAQQRVAVMAR</sequence>
<organism evidence="2 3">
    <name type="scientific">Propionicimonas paludicola</name>
    <dbReference type="NCBI Taxonomy" id="185243"/>
    <lineage>
        <taxon>Bacteria</taxon>
        <taxon>Bacillati</taxon>
        <taxon>Actinomycetota</taxon>
        <taxon>Actinomycetes</taxon>
        <taxon>Propionibacteriales</taxon>
        <taxon>Nocardioidaceae</taxon>
        <taxon>Propionicimonas</taxon>
    </lineage>
</organism>
<proteinExistence type="predicted"/>
<protein>
    <submittedName>
        <fullName evidence="2">Uncharacterized protein</fullName>
    </submittedName>
</protein>
<keyword evidence="1" id="KW-0175">Coiled coil</keyword>
<evidence type="ECO:0000313" key="3">
    <source>
        <dbReference type="Proteomes" id="UP000226079"/>
    </source>
</evidence>
<name>A0A2A9CTK6_9ACTN</name>
<dbReference type="AlphaFoldDB" id="A0A2A9CTK6"/>
<keyword evidence="3" id="KW-1185">Reference proteome</keyword>
<feature type="coiled-coil region" evidence="1">
    <location>
        <begin position="184"/>
        <end position="245"/>
    </location>
</feature>
<evidence type="ECO:0000256" key="1">
    <source>
        <dbReference type="SAM" id="Coils"/>
    </source>
</evidence>